<organism evidence="3 4">
    <name type="scientific">Brevundimonas fontaquae</name>
    <dbReference type="NCBI Taxonomy" id="2813778"/>
    <lineage>
        <taxon>Bacteria</taxon>
        <taxon>Pseudomonadati</taxon>
        <taxon>Pseudomonadota</taxon>
        <taxon>Alphaproteobacteria</taxon>
        <taxon>Caulobacterales</taxon>
        <taxon>Caulobacteraceae</taxon>
        <taxon>Brevundimonas</taxon>
    </lineage>
</organism>
<dbReference type="Pfam" id="PF03167">
    <property type="entry name" value="UDG"/>
    <property type="match status" value="1"/>
</dbReference>
<dbReference type="InterPro" id="IPR036895">
    <property type="entry name" value="Uracil-DNA_glycosylase-like_sf"/>
</dbReference>
<accession>A0ABX7LV20</accession>
<evidence type="ECO:0000313" key="3">
    <source>
        <dbReference type="EMBL" id="QSF55692.1"/>
    </source>
</evidence>
<dbReference type="InterPro" id="IPR005122">
    <property type="entry name" value="Uracil-DNA_glycosylase-like"/>
</dbReference>
<name>A0ABX7LV20_9CAUL</name>
<keyword evidence="4" id="KW-1185">Reference proteome</keyword>
<reference evidence="3 4" key="1">
    <citation type="submission" date="2021-02" db="EMBL/GenBank/DDBJ databases">
        <title>Brevundimonas sp. CS1 genome sequence.</title>
        <authorList>
            <person name="Lee K."/>
            <person name="Choi Y.-J."/>
            <person name="Son H.-R."/>
        </authorList>
    </citation>
    <scope>NUCLEOTIDE SEQUENCE [LARGE SCALE GENOMIC DNA]</scope>
    <source>
        <strain evidence="3 4">CS1</strain>
    </source>
</reference>
<dbReference type="Proteomes" id="UP000662957">
    <property type="component" value="Chromosome"/>
</dbReference>
<dbReference type="RefSeq" id="WP_165116552.1">
    <property type="nucleotide sequence ID" value="NZ_CP070968.1"/>
</dbReference>
<protein>
    <submittedName>
        <fullName evidence="3">Uracil-DNA glycosylase</fullName>
    </submittedName>
</protein>
<dbReference type="SUPFAM" id="SSF52141">
    <property type="entry name" value="Uracil-DNA glycosylase-like"/>
    <property type="match status" value="1"/>
</dbReference>
<gene>
    <name evidence="3" type="ORF">JX001_07935</name>
    <name evidence="2" type="ORF">JX001_11275</name>
</gene>
<evidence type="ECO:0000313" key="4">
    <source>
        <dbReference type="Proteomes" id="UP000662957"/>
    </source>
</evidence>
<feature type="domain" description="Uracil-DNA glycosylase-like" evidence="1">
    <location>
        <begin position="47"/>
        <end position="142"/>
    </location>
</feature>
<dbReference type="EMBL" id="CP070968">
    <property type="protein sequence ID" value="QSF55692.1"/>
    <property type="molecule type" value="Genomic_DNA"/>
</dbReference>
<evidence type="ECO:0000259" key="1">
    <source>
        <dbReference type="Pfam" id="PF03167"/>
    </source>
</evidence>
<proteinExistence type="predicted"/>
<dbReference type="Gene3D" id="3.40.470.10">
    <property type="entry name" value="Uracil-DNA glycosylase-like domain"/>
    <property type="match status" value="1"/>
</dbReference>
<dbReference type="EMBL" id="CP070968">
    <property type="protein sequence ID" value="QSF53376.1"/>
    <property type="molecule type" value="Genomic_DNA"/>
</dbReference>
<evidence type="ECO:0000313" key="2">
    <source>
        <dbReference type="EMBL" id="QSF53376.1"/>
    </source>
</evidence>
<sequence>MGAQQGTPKFDPLDGGDEAEILVLLETPAPGPQADRLVSIDNPTGTARNLKRAMEAAGLDRRRIVLWNTVPWLRSGSARPLTRQEIASGLTTLEGLVTPLHRLRAAVLCGRVAAMAAPTLTRLRPEVELCLAPHPSPTFINTAPEHRLGLQAAFAWAAALITP</sequence>
<dbReference type="CDD" id="cd10035">
    <property type="entry name" value="UDG_like"/>
    <property type="match status" value="1"/>
</dbReference>